<dbReference type="EnsemblPlants" id="Pp3c1_40160V3.2">
    <property type="protein sequence ID" value="Pp3c1_40160V3.2"/>
    <property type="gene ID" value="Pp3c1_40160"/>
</dbReference>
<dbReference type="Gramene" id="Pp3c1_40160V3.3">
    <property type="protein sequence ID" value="Pp3c1_40160V3.3"/>
    <property type="gene ID" value="Pp3c1_40160"/>
</dbReference>
<dbReference type="OrthoDB" id="658712at2759"/>
<accession>A0A2K1LBN8</accession>
<keyword evidence="4" id="KW-1185">Reference proteome</keyword>
<dbReference type="EnsemblPlants" id="Pp3c1_40160V3.3">
    <property type="protein sequence ID" value="Pp3c1_40160V3.3"/>
    <property type="gene ID" value="Pp3c1_40160"/>
</dbReference>
<dbReference type="Proteomes" id="UP000006727">
    <property type="component" value="Chromosome 1"/>
</dbReference>
<reference evidence="2 4" key="2">
    <citation type="journal article" date="2018" name="Plant J.">
        <title>The Physcomitrella patens chromosome-scale assembly reveals moss genome structure and evolution.</title>
        <authorList>
            <person name="Lang D."/>
            <person name="Ullrich K.K."/>
            <person name="Murat F."/>
            <person name="Fuchs J."/>
            <person name="Jenkins J."/>
            <person name="Haas F.B."/>
            <person name="Piednoel M."/>
            <person name="Gundlach H."/>
            <person name="Van Bel M."/>
            <person name="Meyberg R."/>
            <person name="Vives C."/>
            <person name="Morata J."/>
            <person name="Symeonidi A."/>
            <person name="Hiss M."/>
            <person name="Muchero W."/>
            <person name="Kamisugi Y."/>
            <person name="Saleh O."/>
            <person name="Blanc G."/>
            <person name="Decker E.L."/>
            <person name="van Gessel N."/>
            <person name="Grimwood J."/>
            <person name="Hayes R.D."/>
            <person name="Graham S.W."/>
            <person name="Gunter L.E."/>
            <person name="McDaniel S.F."/>
            <person name="Hoernstein S.N.W."/>
            <person name="Larsson A."/>
            <person name="Li F.W."/>
            <person name="Perroud P.F."/>
            <person name="Phillips J."/>
            <person name="Ranjan P."/>
            <person name="Rokshar D.S."/>
            <person name="Rothfels C.J."/>
            <person name="Schneider L."/>
            <person name="Shu S."/>
            <person name="Stevenson D.W."/>
            <person name="Thummler F."/>
            <person name="Tillich M."/>
            <person name="Villarreal Aguilar J.C."/>
            <person name="Widiez T."/>
            <person name="Wong G.K."/>
            <person name="Wymore A."/>
            <person name="Zhang Y."/>
            <person name="Zimmer A.D."/>
            <person name="Quatrano R.S."/>
            <person name="Mayer K.F.X."/>
            <person name="Goodstein D."/>
            <person name="Casacuberta J.M."/>
            <person name="Vandepoele K."/>
            <person name="Reski R."/>
            <person name="Cuming A.C."/>
            <person name="Tuskan G.A."/>
            <person name="Maumus F."/>
            <person name="Salse J."/>
            <person name="Schmutz J."/>
            <person name="Rensing S.A."/>
        </authorList>
    </citation>
    <scope>NUCLEOTIDE SEQUENCE [LARGE SCALE GENOMIC DNA]</scope>
    <source>
        <strain evidence="3 4">cv. Gransden 2004</strain>
    </source>
</reference>
<dbReference type="PANTHER" id="PTHR35475">
    <property type="entry name" value="WD REPEAT PROTEIN"/>
    <property type="match status" value="1"/>
</dbReference>
<dbReference type="OMA" id="QLDVREF"/>
<dbReference type="RefSeq" id="XP_024369068.1">
    <property type="nucleotide sequence ID" value="XM_024513300.2"/>
</dbReference>
<feature type="transmembrane region" description="Helical" evidence="1">
    <location>
        <begin position="101"/>
        <end position="118"/>
    </location>
</feature>
<keyword evidence="1" id="KW-0812">Transmembrane</keyword>
<organism evidence="2">
    <name type="scientific">Physcomitrium patens</name>
    <name type="common">Spreading-leaved earth moss</name>
    <name type="synonym">Physcomitrella patens</name>
    <dbReference type="NCBI Taxonomy" id="3218"/>
    <lineage>
        <taxon>Eukaryota</taxon>
        <taxon>Viridiplantae</taxon>
        <taxon>Streptophyta</taxon>
        <taxon>Embryophyta</taxon>
        <taxon>Bryophyta</taxon>
        <taxon>Bryophytina</taxon>
        <taxon>Bryopsida</taxon>
        <taxon>Funariidae</taxon>
        <taxon>Funariales</taxon>
        <taxon>Funariaceae</taxon>
        <taxon>Physcomitrium</taxon>
    </lineage>
</organism>
<evidence type="ECO:0000313" key="4">
    <source>
        <dbReference type="Proteomes" id="UP000006727"/>
    </source>
</evidence>
<evidence type="ECO:0000313" key="3">
    <source>
        <dbReference type="EnsemblPlants" id="Pp3c1_40160V3.1"/>
    </source>
</evidence>
<dbReference type="EnsemblPlants" id="Pp3c1_40160V3.1">
    <property type="protein sequence ID" value="Pp3c1_40160V3.1"/>
    <property type="gene ID" value="Pp3c1_40160"/>
</dbReference>
<keyword evidence="1" id="KW-1133">Transmembrane helix</keyword>
<dbReference type="PANTHER" id="PTHR35475:SF1">
    <property type="entry name" value="WD REPEAT PROTEIN"/>
    <property type="match status" value="1"/>
</dbReference>
<gene>
    <name evidence="3" type="primary">LOC112279142</name>
    <name evidence="2" type="ORF">PHYPA_001858</name>
</gene>
<keyword evidence="1" id="KW-0472">Membrane</keyword>
<dbReference type="AlphaFoldDB" id="A0A2K1LBN8"/>
<reference evidence="2 4" key="1">
    <citation type="journal article" date="2008" name="Science">
        <title>The Physcomitrella genome reveals evolutionary insights into the conquest of land by plants.</title>
        <authorList>
            <person name="Rensing S."/>
            <person name="Lang D."/>
            <person name="Zimmer A."/>
            <person name="Terry A."/>
            <person name="Salamov A."/>
            <person name="Shapiro H."/>
            <person name="Nishiyama T."/>
            <person name="Perroud P.-F."/>
            <person name="Lindquist E."/>
            <person name="Kamisugi Y."/>
            <person name="Tanahashi T."/>
            <person name="Sakakibara K."/>
            <person name="Fujita T."/>
            <person name="Oishi K."/>
            <person name="Shin-I T."/>
            <person name="Kuroki Y."/>
            <person name="Toyoda A."/>
            <person name="Suzuki Y."/>
            <person name="Hashimoto A."/>
            <person name="Yamaguchi K."/>
            <person name="Sugano A."/>
            <person name="Kohara Y."/>
            <person name="Fujiyama A."/>
            <person name="Anterola A."/>
            <person name="Aoki S."/>
            <person name="Ashton N."/>
            <person name="Barbazuk W.B."/>
            <person name="Barker E."/>
            <person name="Bennetzen J."/>
            <person name="Bezanilla M."/>
            <person name="Blankenship R."/>
            <person name="Cho S.H."/>
            <person name="Dutcher S."/>
            <person name="Estelle M."/>
            <person name="Fawcett J.A."/>
            <person name="Gundlach H."/>
            <person name="Hanada K."/>
            <person name="Heyl A."/>
            <person name="Hicks K.A."/>
            <person name="Hugh J."/>
            <person name="Lohr M."/>
            <person name="Mayer K."/>
            <person name="Melkozernov A."/>
            <person name="Murata T."/>
            <person name="Nelson D."/>
            <person name="Pils B."/>
            <person name="Prigge M."/>
            <person name="Reiss B."/>
            <person name="Renner T."/>
            <person name="Rombauts S."/>
            <person name="Rushton P."/>
            <person name="Sanderfoot A."/>
            <person name="Schween G."/>
            <person name="Shiu S.-H."/>
            <person name="Stueber K."/>
            <person name="Theodoulou F.L."/>
            <person name="Tu H."/>
            <person name="Van de Peer Y."/>
            <person name="Verrier P.J."/>
            <person name="Waters E."/>
            <person name="Wood A."/>
            <person name="Yang L."/>
            <person name="Cove D."/>
            <person name="Cuming A."/>
            <person name="Hasebe M."/>
            <person name="Lucas S."/>
            <person name="Mishler D.B."/>
            <person name="Reski R."/>
            <person name="Grigoriev I."/>
            <person name="Quatrano R.S."/>
            <person name="Boore J.L."/>
        </authorList>
    </citation>
    <scope>NUCLEOTIDE SEQUENCE [LARGE SCALE GENOMIC DNA]</scope>
    <source>
        <strain evidence="3 4">cv. Gransden 2004</strain>
    </source>
</reference>
<sequence length="156" mass="17684">MSKWGEDRVLVEVYIKGKGPVHKLKVQWQGHEKNQIDLEGLIKQCRLKAIYAYSPTLGRGVEQFYNPRNGLSLISYSGKPDTIIRYDGEPKASFSTVLSRYALAFTLVSLLLLGSTKTRNKWVVEAQQALGGRVAWVVLVVIMVFSHLTRRSFKRS</sequence>
<protein>
    <submittedName>
        <fullName evidence="2 3">Uncharacterized protein</fullName>
    </submittedName>
</protein>
<dbReference type="Gramene" id="Pp3c1_40160V3.1">
    <property type="protein sequence ID" value="Pp3c1_40160V3.1"/>
    <property type="gene ID" value="Pp3c1_40160"/>
</dbReference>
<dbReference type="GeneID" id="112279142"/>
<reference evidence="3" key="3">
    <citation type="submission" date="2020-12" db="UniProtKB">
        <authorList>
            <consortium name="EnsemblPlants"/>
        </authorList>
    </citation>
    <scope>IDENTIFICATION</scope>
</reference>
<dbReference type="PaxDb" id="3218-PP1S163_106V6.1"/>
<feature type="transmembrane region" description="Helical" evidence="1">
    <location>
        <begin position="130"/>
        <end position="148"/>
    </location>
</feature>
<dbReference type="RefSeq" id="XP_024369060.1">
    <property type="nucleotide sequence ID" value="XM_024513292.2"/>
</dbReference>
<evidence type="ECO:0000313" key="2">
    <source>
        <dbReference type="EMBL" id="PNR63432.1"/>
    </source>
</evidence>
<name>A0A2K1LBN8_PHYPA</name>
<dbReference type="EMBL" id="ABEU02000001">
    <property type="protein sequence ID" value="PNR63432.1"/>
    <property type="molecule type" value="Genomic_DNA"/>
</dbReference>
<dbReference type="Gramene" id="Pp3c1_40160V3.2">
    <property type="protein sequence ID" value="Pp3c1_40160V3.2"/>
    <property type="gene ID" value="Pp3c1_40160"/>
</dbReference>
<proteinExistence type="predicted"/>
<evidence type="ECO:0000256" key="1">
    <source>
        <dbReference type="SAM" id="Phobius"/>
    </source>
</evidence>